<protein>
    <submittedName>
        <fullName evidence="1">Uncharacterized protein</fullName>
    </submittedName>
</protein>
<dbReference type="EMBL" id="QNVV01000011">
    <property type="protein sequence ID" value="REC46723.1"/>
    <property type="molecule type" value="Genomic_DNA"/>
</dbReference>
<comment type="caution">
    <text evidence="1">The sequence shown here is derived from an EMBL/GenBank/DDBJ whole genome shotgun (WGS) entry which is preliminary data.</text>
</comment>
<organism evidence="1 2">
    <name type="scientific">Chryseobacterium pennipullorum</name>
    <dbReference type="NCBI Taxonomy" id="2258963"/>
    <lineage>
        <taxon>Bacteria</taxon>
        <taxon>Pseudomonadati</taxon>
        <taxon>Bacteroidota</taxon>
        <taxon>Flavobacteriia</taxon>
        <taxon>Flavobacteriales</taxon>
        <taxon>Weeksellaceae</taxon>
        <taxon>Chryseobacterium group</taxon>
        <taxon>Chryseobacterium</taxon>
    </lineage>
</organism>
<sequence>MLKDLIFWHTDDCFILRKAEKKRMLDATLFLATTERLDHWPDRLDISINNLKIFSAEVLSIRNT</sequence>
<name>A0A3D9AZE1_9FLAO</name>
<accession>A0A3D9AZE1</accession>
<evidence type="ECO:0000313" key="1">
    <source>
        <dbReference type="EMBL" id="REC46723.1"/>
    </source>
</evidence>
<dbReference type="Proteomes" id="UP000256257">
    <property type="component" value="Unassembled WGS sequence"/>
</dbReference>
<proteinExistence type="predicted"/>
<gene>
    <name evidence="1" type="ORF">DRF67_12920</name>
</gene>
<keyword evidence="2" id="KW-1185">Reference proteome</keyword>
<evidence type="ECO:0000313" key="2">
    <source>
        <dbReference type="Proteomes" id="UP000256257"/>
    </source>
</evidence>
<dbReference type="AlphaFoldDB" id="A0A3D9AZE1"/>
<reference evidence="1 2" key="1">
    <citation type="submission" date="2018-06" db="EMBL/GenBank/DDBJ databases">
        <title>Novel Chryseobacterium species.</title>
        <authorList>
            <person name="Newman J."/>
            <person name="Hugo C."/>
            <person name="Oosthuizen L."/>
            <person name="Charimba G."/>
        </authorList>
    </citation>
    <scope>NUCLEOTIDE SEQUENCE [LARGE SCALE GENOMIC DNA]</scope>
    <source>
        <strain evidence="1 2">7_F195</strain>
    </source>
</reference>